<comment type="catalytic activity">
    <reaction evidence="1">
        <text>aldehydo-D-ribose 5-phosphate = D-ribulose 5-phosphate</text>
        <dbReference type="Rhea" id="RHEA:14657"/>
        <dbReference type="ChEBI" id="CHEBI:58121"/>
        <dbReference type="ChEBI" id="CHEBI:58273"/>
        <dbReference type="EC" id="5.3.1.6"/>
    </reaction>
</comment>
<dbReference type="GO" id="GO:0009052">
    <property type="term" value="P:pentose-phosphate shunt, non-oxidative branch"/>
    <property type="evidence" value="ECO:0007669"/>
    <property type="project" value="InterPro"/>
</dbReference>
<dbReference type="STRING" id="1076935.U4LD71"/>
<evidence type="ECO:0000256" key="2">
    <source>
        <dbReference type="ARBA" id="ARBA00004988"/>
    </source>
</evidence>
<dbReference type="Gene3D" id="3.30.70.260">
    <property type="match status" value="1"/>
</dbReference>
<dbReference type="EMBL" id="HF935354">
    <property type="protein sequence ID" value="CCX29793.1"/>
    <property type="molecule type" value="Genomic_DNA"/>
</dbReference>
<proteinExistence type="inferred from homology"/>
<dbReference type="Gene3D" id="3.40.50.1360">
    <property type="match status" value="1"/>
</dbReference>
<dbReference type="InterPro" id="IPR037171">
    <property type="entry name" value="NagB/RpiA_transferase-like"/>
</dbReference>
<keyword evidence="10" id="KW-1185">Reference proteome</keyword>
<dbReference type="GO" id="GO:0006014">
    <property type="term" value="P:D-ribose metabolic process"/>
    <property type="evidence" value="ECO:0007669"/>
    <property type="project" value="TreeGrafter"/>
</dbReference>
<evidence type="ECO:0000313" key="9">
    <source>
        <dbReference type="EMBL" id="CCX29793.1"/>
    </source>
</evidence>
<reference evidence="9 10" key="1">
    <citation type="journal article" date="2013" name="PLoS Genet.">
        <title>The genome and development-dependent transcriptomes of Pyronema confluens: a window into fungal evolution.</title>
        <authorList>
            <person name="Traeger S."/>
            <person name="Altegoer F."/>
            <person name="Freitag M."/>
            <person name="Gabaldon T."/>
            <person name="Kempken F."/>
            <person name="Kumar A."/>
            <person name="Marcet-Houben M."/>
            <person name="Poggeler S."/>
            <person name="Stajich J.E."/>
            <person name="Nowrousian M."/>
        </authorList>
    </citation>
    <scope>NUCLEOTIDE SEQUENCE [LARGE SCALE GENOMIC DNA]</scope>
    <source>
        <strain evidence="10">CBS 100304</strain>
        <tissue evidence="9">Vegetative mycelium</tissue>
    </source>
</reference>
<dbReference type="InterPro" id="IPR004788">
    <property type="entry name" value="Ribose5P_isomerase_type_A"/>
</dbReference>
<dbReference type="GO" id="GO:0004751">
    <property type="term" value="F:ribose-5-phosphate isomerase activity"/>
    <property type="evidence" value="ECO:0007669"/>
    <property type="project" value="UniProtKB-EC"/>
</dbReference>
<sequence length="247" mass="26557">MKLHLPHLLRSVHRTYSTIPYSADNGKRLAALAAIRECFPSIPPKLVGIGSGSTIVHLVQAIQALPPAQIKTTTFIPTSYQSLQLLLDNNLRVSSIDHVQGDLDIVFDGCDQVDPERNCVKGGGGCLLLEKVVAVRGGRFVVVADHTKEVPQLSGTVPVEVIPLAAAYVLEKLGGRVRQGAPGKLGPVVTDQGGFIIDVPWVDGMGVKEMAERLKNTVGVVEHGIFWEGDRRAERVYVAGPEGVKSF</sequence>
<evidence type="ECO:0000256" key="7">
    <source>
        <dbReference type="ARBA" id="ARBA00029734"/>
    </source>
</evidence>
<dbReference type="UniPathway" id="UPA00115">
    <property type="reaction ID" value="UER00412"/>
</dbReference>
<dbReference type="CDD" id="cd01398">
    <property type="entry name" value="RPI_A"/>
    <property type="match status" value="1"/>
</dbReference>
<evidence type="ECO:0000256" key="5">
    <source>
        <dbReference type="ARBA" id="ARBA00019150"/>
    </source>
</evidence>
<dbReference type="Proteomes" id="UP000018144">
    <property type="component" value="Unassembled WGS sequence"/>
</dbReference>
<dbReference type="PANTHER" id="PTHR11934">
    <property type="entry name" value="RIBOSE-5-PHOSPHATE ISOMERASE"/>
    <property type="match status" value="1"/>
</dbReference>
<dbReference type="SUPFAM" id="SSF100950">
    <property type="entry name" value="NagB/RpiA/CoA transferase-like"/>
    <property type="match status" value="1"/>
</dbReference>
<evidence type="ECO:0000256" key="4">
    <source>
        <dbReference type="ARBA" id="ARBA00011959"/>
    </source>
</evidence>
<comment type="similarity">
    <text evidence="3">Belongs to the ribose 5-phosphate isomerase family.</text>
</comment>
<dbReference type="SUPFAM" id="SSF75445">
    <property type="entry name" value="D-ribose-5-phosphate isomerase (RpiA), lid domain"/>
    <property type="match status" value="1"/>
</dbReference>
<evidence type="ECO:0000256" key="3">
    <source>
        <dbReference type="ARBA" id="ARBA00008088"/>
    </source>
</evidence>
<dbReference type="GO" id="GO:0005737">
    <property type="term" value="C:cytoplasm"/>
    <property type="evidence" value="ECO:0007669"/>
    <property type="project" value="TreeGrafter"/>
</dbReference>
<dbReference type="AlphaFoldDB" id="U4LD71"/>
<keyword evidence="6 9" id="KW-0413">Isomerase</keyword>
<evidence type="ECO:0000256" key="8">
    <source>
        <dbReference type="ARBA" id="ARBA00032273"/>
    </source>
</evidence>
<organism evidence="9 10">
    <name type="scientific">Pyronema omphalodes (strain CBS 100304)</name>
    <name type="common">Pyronema confluens</name>
    <dbReference type="NCBI Taxonomy" id="1076935"/>
    <lineage>
        <taxon>Eukaryota</taxon>
        <taxon>Fungi</taxon>
        <taxon>Dikarya</taxon>
        <taxon>Ascomycota</taxon>
        <taxon>Pezizomycotina</taxon>
        <taxon>Pezizomycetes</taxon>
        <taxon>Pezizales</taxon>
        <taxon>Pyronemataceae</taxon>
        <taxon>Pyronema</taxon>
    </lineage>
</organism>
<evidence type="ECO:0000256" key="1">
    <source>
        <dbReference type="ARBA" id="ARBA00001713"/>
    </source>
</evidence>
<dbReference type="EC" id="5.3.1.6" evidence="4"/>
<gene>
    <name evidence="9" type="ORF">PCON_07119</name>
</gene>
<dbReference type="OrthoDB" id="1555531at2759"/>
<name>U4LD71_PYROM</name>
<dbReference type="PANTHER" id="PTHR11934:SF0">
    <property type="entry name" value="RIBOSE-5-PHOSPHATE ISOMERASE"/>
    <property type="match status" value="1"/>
</dbReference>
<comment type="pathway">
    <text evidence="2">Carbohydrate degradation; pentose phosphate pathway; D-ribose 5-phosphate from D-ribulose 5-phosphate (non-oxidative stage): step 1/1.</text>
</comment>
<protein>
    <recommendedName>
        <fullName evidence="5">Ribose-5-phosphate isomerase</fullName>
        <ecNumber evidence="4">5.3.1.6</ecNumber>
    </recommendedName>
    <alternativeName>
        <fullName evidence="8">D-ribose-5-phosphate ketol-isomerase</fullName>
    </alternativeName>
    <alternativeName>
        <fullName evidence="7">Phosphoriboisomerase</fullName>
    </alternativeName>
</protein>
<dbReference type="Pfam" id="PF06026">
    <property type="entry name" value="Rib_5-P_isom_A"/>
    <property type="match status" value="1"/>
</dbReference>
<evidence type="ECO:0000256" key="6">
    <source>
        <dbReference type="ARBA" id="ARBA00023235"/>
    </source>
</evidence>
<evidence type="ECO:0000313" key="10">
    <source>
        <dbReference type="Proteomes" id="UP000018144"/>
    </source>
</evidence>
<dbReference type="NCBIfam" id="TIGR00021">
    <property type="entry name" value="rpiA"/>
    <property type="match status" value="1"/>
</dbReference>
<dbReference type="eggNOG" id="KOG3075">
    <property type="taxonomic scope" value="Eukaryota"/>
</dbReference>
<accession>U4LD71</accession>